<comment type="caution">
    <text evidence="2">The sequence shown here is derived from an EMBL/GenBank/DDBJ whole genome shotgun (WGS) entry which is preliminary data.</text>
</comment>
<reference evidence="2 3" key="1">
    <citation type="journal article" date="2019" name="Sci. Rep.">
        <title>Orb-weaving spider Araneus ventricosus genome elucidates the spidroin gene catalogue.</title>
        <authorList>
            <person name="Kono N."/>
            <person name="Nakamura H."/>
            <person name="Ohtoshi R."/>
            <person name="Moran D.A.P."/>
            <person name="Shinohara A."/>
            <person name="Yoshida Y."/>
            <person name="Fujiwara M."/>
            <person name="Mori M."/>
            <person name="Tomita M."/>
            <person name="Arakawa K."/>
        </authorList>
    </citation>
    <scope>NUCLEOTIDE SEQUENCE [LARGE SCALE GENOMIC DNA]</scope>
</reference>
<proteinExistence type="predicted"/>
<gene>
    <name evidence="2" type="ORF">AVEN_78564_1</name>
</gene>
<keyword evidence="3" id="KW-1185">Reference proteome</keyword>
<organism evidence="2 3">
    <name type="scientific">Araneus ventricosus</name>
    <name type="common">Orbweaver spider</name>
    <name type="synonym">Epeira ventricosa</name>
    <dbReference type="NCBI Taxonomy" id="182803"/>
    <lineage>
        <taxon>Eukaryota</taxon>
        <taxon>Metazoa</taxon>
        <taxon>Ecdysozoa</taxon>
        <taxon>Arthropoda</taxon>
        <taxon>Chelicerata</taxon>
        <taxon>Arachnida</taxon>
        <taxon>Araneae</taxon>
        <taxon>Araneomorphae</taxon>
        <taxon>Entelegynae</taxon>
        <taxon>Araneoidea</taxon>
        <taxon>Araneidae</taxon>
        <taxon>Araneus</taxon>
    </lineage>
</organism>
<accession>A0A4Y2L9X8</accession>
<name>A0A4Y2L9X8_ARAVE</name>
<dbReference type="PANTHER" id="PTHR46704:SF9">
    <property type="entry name" value="BHLH DOMAIN-CONTAINING PROTEIN"/>
    <property type="match status" value="1"/>
</dbReference>
<dbReference type="AlphaFoldDB" id="A0A4Y2L9X8"/>
<dbReference type="OrthoDB" id="8060926at2759"/>
<protein>
    <submittedName>
        <fullName evidence="2">Uncharacterized protein</fullName>
    </submittedName>
</protein>
<evidence type="ECO:0000313" key="2">
    <source>
        <dbReference type="EMBL" id="GBN11322.1"/>
    </source>
</evidence>
<evidence type="ECO:0000256" key="1">
    <source>
        <dbReference type="SAM" id="Phobius"/>
    </source>
</evidence>
<keyword evidence="1" id="KW-0812">Transmembrane</keyword>
<evidence type="ECO:0000313" key="3">
    <source>
        <dbReference type="Proteomes" id="UP000499080"/>
    </source>
</evidence>
<dbReference type="EMBL" id="BGPR01005562">
    <property type="protein sequence ID" value="GBN11322.1"/>
    <property type="molecule type" value="Genomic_DNA"/>
</dbReference>
<dbReference type="Proteomes" id="UP000499080">
    <property type="component" value="Unassembled WGS sequence"/>
</dbReference>
<keyword evidence="1" id="KW-0472">Membrane</keyword>
<dbReference type="PANTHER" id="PTHR46704">
    <property type="entry name" value="CXC DOMAIN-CONTAINING PROTEIN-RELATED"/>
    <property type="match status" value="1"/>
</dbReference>
<keyword evidence="1" id="KW-1133">Transmembrane helix</keyword>
<feature type="transmembrane region" description="Helical" evidence="1">
    <location>
        <begin position="46"/>
        <end position="66"/>
    </location>
</feature>
<sequence>MTVRNLTGSAKLTGLLSGLGHSVSQSTILQLDTDIALLQLKKIKVYFLKILYLMYLQLWYGIIVILEKKQYLDCTNGIILQWESTAEVNAILSEPLKRNRKRTLEPPSSVIVPLKNFKRSGPQNPISIDNILFSDKYGTCSQEPFKKIDSAFYLSKLSEHAKIYMPGWTGFNTYLHNNMSISLTEIGYLPILDANPTEMSTVNTILDKSLKIADELKLSTVVVMDQALYCKAQQIRWSNKEYEERIILRLGEFHTLMSFLEIIGKRFRDAGL</sequence>